<dbReference type="AlphaFoldDB" id="A0A080LRR5"/>
<dbReference type="EMBL" id="JDVG02000620">
    <property type="protein sequence ID" value="KFB70967.1"/>
    <property type="molecule type" value="Genomic_DNA"/>
</dbReference>
<accession>A0A080LRR5</accession>
<dbReference type="InterPro" id="IPR032466">
    <property type="entry name" value="Metal_Hydrolase"/>
</dbReference>
<proteinExistence type="predicted"/>
<sequence>MSYGLLVESMTGFVSGVIGLGLLCENEGNSVDLDLAFLFRHFDRRICIGTDWPEYSPRQVRERFEEFTGDLPDDQRHNIAYRNLYHFLGLDDEFSPLHPVTDLY</sequence>
<dbReference type="Gene3D" id="3.20.20.140">
    <property type="entry name" value="Metal-dependent hydrolases"/>
    <property type="match status" value="1"/>
</dbReference>
<dbReference type="SUPFAM" id="SSF51556">
    <property type="entry name" value="Metallo-dependent hydrolases"/>
    <property type="match status" value="1"/>
</dbReference>
<protein>
    <recommendedName>
        <fullName evidence="3">Amidohydrolase-related domain-containing protein</fullName>
    </recommendedName>
</protein>
<dbReference type="Proteomes" id="UP000020077">
    <property type="component" value="Unassembled WGS sequence"/>
</dbReference>
<evidence type="ECO:0000313" key="1">
    <source>
        <dbReference type="EMBL" id="KFB70967.1"/>
    </source>
</evidence>
<evidence type="ECO:0008006" key="3">
    <source>
        <dbReference type="Google" id="ProtNLM"/>
    </source>
</evidence>
<gene>
    <name evidence="1" type="ORF">AW09_003931</name>
</gene>
<organism evidence="1 2">
    <name type="scientific">Candidatus Accumulibacter phosphatis</name>
    <dbReference type="NCBI Taxonomy" id="327160"/>
    <lineage>
        <taxon>Bacteria</taxon>
        <taxon>Pseudomonadati</taxon>
        <taxon>Pseudomonadota</taxon>
        <taxon>Betaproteobacteria</taxon>
        <taxon>Candidatus Accumulibacter</taxon>
    </lineage>
</organism>
<name>A0A080LRR5_9PROT</name>
<evidence type="ECO:0000313" key="2">
    <source>
        <dbReference type="Proteomes" id="UP000020077"/>
    </source>
</evidence>
<comment type="caution">
    <text evidence="1">The sequence shown here is derived from an EMBL/GenBank/DDBJ whole genome shotgun (WGS) entry which is preliminary data.</text>
</comment>
<reference evidence="1 2" key="1">
    <citation type="submission" date="2014-02" db="EMBL/GenBank/DDBJ databases">
        <title>Expanding our view of genomic diversity in Candidatus Accumulibacter clades.</title>
        <authorList>
            <person name="Skennerton C.T."/>
            <person name="Barr J.J."/>
            <person name="Slater F.R."/>
            <person name="Bond P.L."/>
            <person name="Tyson G.W."/>
        </authorList>
    </citation>
    <scope>NUCLEOTIDE SEQUENCE [LARGE SCALE GENOMIC DNA]</scope>
    <source>
        <strain evidence="2">BA-91</strain>
    </source>
</reference>